<dbReference type="PROSITE" id="PS50010">
    <property type="entry name" value="DH_2"/>
    <property type="match status" value="1"/>
</dbReference>
<feature type="domain" description="N-terminal Ras-GEF" evidence="7">
    <location>
        <begin position="799"/>
        <end position="918"/>
    </location>
</feature>
<dbReference type="FunCoup" id="D3B0Y3">
    <property type="interactions" value="34"/>
</dbReference>
<dbReference type="PROSITE" id="PS00720">
    <property type="entry name" value="RASGEF"/>
    <property type="match status" value="1"/>
</dbReference>
<dbReference type="PROSITE" id="PS50212">
    <property type="entry name" value="RASGEF_NTER"/>
    <property type="match status" value="1"/>
</dbReference>
<dbReference type="Proteomes" id="UP000001396">
    <property type="component" value="Unassembled WGS sequence"/>
</dbReference>
<dbReference type="SUPFAM" id="SSF48065">
    <property type="entry name" value="DBL homology domain (DH-domain)"/>
    <property type="match status" value="1"/>
</dbReference>
<dbReference type="Gene3D" id="1.10.840.10">
    <property type="entry name" value="Ras guanine-nucleotide exchange factors catalytic domain"/>
    <property type="match status" value="1"/>
</dbReference>
<dbReference type="InterPro" id="IPR023578">
    <property type="entry name" value="Ras_GEF_dom_sf"/>
</dbReference>
<evidence type="ECO:0000256" key="4">
    <source>
        <dbReference type="SAM" id="MobiDB-lite"/>
    </source>
</evidence>
<dbReference type="InterPro" id="IPR000219">
    <property type="entry name" value="DH_dom"/>
</dbReference>
<dbReference type="InterPro" id="IPR035899">
    <property type="entry name" value="DBL_dom_sf"/>
</dbReference>
<dbReference type="SMART" id="SM00147">
    <property type="entry name" value="RasGEF"/>
    <property type="match status" value="1"/>
</dbReference>
<organism evidence="8 9">
    <name type="scientific">Heterostelium pallidum (strain ATCC 26659 / Pp 5 / PN500)</name>
    <name type="common">Cellular slime mold</name>
    <name type="synonym">Polysphondylium pallidum</name>
    <dbReference type="NCBI Taxonomy" id="670386"/>
    <lineage>
        <taxon>Eukaryota</taxon>
        <taxon>Amoebozoa</taxon>
        <taxon>Evosea</taxon>
        <taxon>Eumycetozoa</taxon>
        <taxon>Dictyostelia</taxon>
        <taxon>Acytosteliales</taxon>
        <taxon>Acytosteliaceae</taxon>
        <taxon>Heterostelium</taxon>
    </lineage>
</organism>
<dbReference type="InterPro" id="IPR001895">
    <property type="entry name" value="RASGEF_cat_dom"/>
</dbReference>
<dbReference type="Pfam" id="PF00618">
    <property type="entry name" value="RasGEF_N"/>
    <property type="match status" value="1"/>
</dbReference>
<evidence type="ECO:0000259" key="6">
    <source>
        <dbReference type="PROSITE" id="PS50010"/>
    </source>
</evidence>
<protein>
    <submittedName>
        <fullName evidence="8">Regulator of chromosome condensation domain-containing protein</fullName>
    </submittedName>
</protein>
<dbReference type="RefSeq" id="XP_020437067.1">
    <property type="nucleotide sequence ID" value="XM_020572950.1"/>
</dbReference>
<dbReference type="EMBL" id="ADBJ01000008">
    <property type="protein sequence ID" value="EFA84957.1"/>
    <property type="molecule type" value="Genomic_DNA"/>
</dbReference>
<dbReference type="AlphaFoldDB" id="D3B0Y3"/>
<dbReference type="InterPro" id="IPR036964">
    <property type="entry name" value="RASGEF_cat_dom_sf"/>
</dbReference>
<comment type="caution">
    <text evidence="8">The sequence shown here is derived from an EMBL/GenBank/DDBJ whole genome shotgun (WGS) entry which is preliminary data.</text>
</comment>
<dbReference type="SMART" id="SM00229">
    <property type="entry name" value="RasGEFN"/>
    <property type="match status" value="1"/>
</dbReference>
<keyword evidence="1 2" id="KW-0344">Guanine-nucleotide releasing factor</keyword>
<dbReference type="Gene3D" id="1.20.870.10">
    <property type="entry name" value="Son of sevenless (SoS) protein Chain: S domain 1"/>
    <property type="match status" value="1"/>
</dbReference>
<evidence type="ECO:0000256" key="2">
    <source>
        <dbReference type="PROSITE-ProRule" id="PRU00168"/>
    </source>
</evidence>
<feature type="compositionally biased region" description="Low complexity" evidence="4">
    <location>
        <begin position="113"/>
        <end position="137"/>
    </location>
</feature>
<dbReference type="CDD" id="cd06224">
    <property type="entry name" value="REM"/>
    <property type="match status" value="1"/>
</dbReference>
<gene>
    <name evidence="8" type="primary">gefC</name>
    <name evidence="8" type="ORF">PPL_01950</name>
</gene>
<dbReference type="Pfam" id="PF00621">
    <property type="entry name" value="RhoGEF"/>
    <property type="match status" value="1"/>
</dbReference>
<dbReference type="Gene3D" id="2.130.10.30">
    <property type="entry name" value="Regulator of chromosome condensation 1/beta-lactamase-inhibitor protein II"/>
    <property type="match status" value="2"/>
</dbReference>
<dbReference type="PROSITE" id="PS50012">
    <property type="entry name" value="RCC1_3"/>
    <property type="match status" value="4"/>
</dbReference>
<proteinExistence type="predicted"/>
<name>D3B0Y3_HETP5</name>
<evidence type="ECO:0000313" key="9">
    <source>
        <dbReference type="Proteomes" id="UP000001396"/>
    </source>
</evidence>
<sequence>MSVYSFGLGINGALGHGVLEESAVPTKIDHFTKTKKRIKKIACGSYHTVFITDDEEMYMSGVCQDPKNLTSLFLGLSQNSMLGGGGSGGNSLQSAIDTFSVSTPDFRKLSVAAATSSDTASPHSLSPPASNNSSLESSPRRTMNLSQSVPMVAPPSSSSPPQPLPTLRIEESNAATTSTSTPTEEAHTEVEVETVTKVEVESNHENENNIHRTMSLAQSIVVGGPIGAGPEGEQRPPISTPMRIPLDFLYHGVPTPGSRIKQVSIGNYHIVLLTEAGNIWTWGSNSHGQLGIGLDVHSNIPRQVELKCIKQIATGVKHTAAINEWGELYMWGINEHGELGLGDTGIRRSPTRVAKLKSELVSLVSCSSTHSVCYTESGKLYSWGQCDKFGKIQTVPTIVPIHNYTESDAEGGGCGGGGAIRAIACGEWLTAALTQLGEVFLWEVSGKPTAIHHLLAGNSVRSIAMGNFHLICLTDNGERNYLRQLNILSKIYYKSMLMISSPSDPYVTSLLQLQAHNGGNHSNNNNNNSGGHSRSDSTGNSQSVSTSNLGAMNGGGGGQPIERSNSIVHSGSISSPSLLTANGTGTIRSRTTSIATIRGIFGLNTISNMHTDDSSISEEEVGGIFCDLNLLIKTTQTFLAKLDSRMENWDVDTMILGDIFLDESIISSFRVYIPYSDNYNSLCMTLFNAKKRSEKLISLLKECEKRSQNFGIKLNQSLVTDMDIKSLFLAPLQNVPRLFLVLKELVQNSSSSKRQHNNNDVDLLGLSSSKYQVLLERMNQNFQFVDPVEILNCSSNEFGNPQIMGGSLPQLVEKLTHHNISDPNFSNVFLLTFRAFTTPLSLMDLLAEKYERMPAVKGRVLNILTSWIVNHFYDFENDPIQQIIDPADHHPSSLSVKLEDWMKSHSNNTLLNSVKKEYEKQRETPIESRLNALSVIIPTATTTPTISLLNYTSIEIAQTLTTLNHTYFAKIDKREFLGQRWTKKKAPNIQLSTEHFNRISQFVIHEAIQGKSSKHRASIITHLIAIAQNCFELNNFMSVAAIIYGLDSSIISKWKKTWSKLSKDTMNSFEYLQKIVTPLKNYISLRHIMTTVQPPCIPFLGTYLKDLTFIEDGNPSRIGELVNFYKQRKIAEVVFQLHQYQQVLYDIPSNTVIRDYFLTVPLIDEKKAIQISSSYE</sequence>
<evidence type="ECO:0000259" key="5">
    <source>
        <dbReference type="PROSITE" id="PS50009"/>
    </source>
</evidence>
<dbReference type="SUPFAM" id="SSF50985">
    <property type="entry name" value="RCC1/BLIP-II"/>
    <property type="match status" value="1"/>
</dbReference>
<dbReference type="PANTHER" id="PTHR23113:SF160">
    <property type="entry name" value="RAS GUANINE NUCLEOTIDE EXCHANGE FACTOR C"/>
    <property type="match status" value="1"/>
</dbReference>
<dbReference type="InterPro" id="IPR019804">
    <property type="entry name" value="Ras_G-nucl-exch_fac_CS"/>
</dbReference>
<dbReference type="InParanoid" id="D3B0Y3"/>
<dbReference type="Gene3D" id="1.20.900.10">
    <property type="entry name" value="Dbl homology (DH) domain"/>
    <property type="match status" value="1"/>
</dbReference>
<dbReference type="PROSITE" id="PS00626">
    <property type="entry name" value="RCC1_2"/>
    <property type="match status" value="2"/>
</dbReference>
<dbReference type="Pfam" id="PF00415">
    <property type="entry name" value="RCC1"/>
    <property type="match status" value="3"/>
</dbReference>
<dbReference type="OMA" id="IAMGNFH"/>
<dbReference type="GO" id="GO:0005085">
    <property type="term" value="F:guanyl-nucleotide exchange factor activity"/>
    <property type="evidence" value="ECO:0007669"/>
    <property type="project" value="UniProtKB-KW"/>
</dbReference>
<dbReference type="GO" id="GO:0007265">
    <property type="term" value="P:Ras protein signal transduction"/>
    <property type="evidence" value="ECO:0007669"/>
    <property type="project" value="TreeGrafter"/>
</dbReference>
<dbReference type="InterPro" id="IPR009091">
    <property type="entry name" value="RCC1/BLIP-II"/>
</dbReference>
<dbReference type="PRINTS" id="PR00633">
    <property type="entry name" value="RCCNDNSATION"/>
</dbReference>
<dbReference type="GO" id="GO:0005886">
    <property type="term" value="C:plasma membrane"/>
    <property type="evidence" value="ECO:0007669"/>
    <property type="project" value="TreeGrafter"/>
</dbReference>
<accession>D3B0Y3</accession>
<evidence type="ECO:0000313" key="8">
    <source>
        <dbReference type="EMBL" id="EFA84957.1"/>
    </source>
</evidence>
<dbReference type="InterPro" id="IPR008937">
    <property type="entry name" value="Ras-like_GEF"/>
</dbReference>
<dbReference type="InterPro" id="IPR000651">
    <property type="entry name" value="Ras-like_Gua-exchang_fac_N"/>
</dbReference>
<dbReference type="PANTHER" id="PTHR23113">
    <property type="entry name" value="GUANINE NUCLEOTIDE EXCHANGE FACTOR"/>
    <property type="match status" value="1"/>
</dbReference>
<feature type="compositionally biased region" description="Low complexity" evidence="4">
    <location>
        <begin position="173"/>
        <end position="183"/>
    </location>
</feature>
<feature type="region of interest" description="Disordered" evidence="4">
    <location>
        <begin position="173"/>
        <end position="192"/>
    </location>
</feature>
<dbReference type="CDD" id="cd00155">
    <property type="entry name" value="RasGEF"/>
    <property type="match status" value="1"/>
</dbReference>
<feature type="region of interest" description="Disordered" evidence="4">
    <location>
        <begin position="517"/>
        <end position="569"/>
    </location>
</feature>
<feature type="compositionally biased region" description="Low complexity" evidence="4">
    <location>
        <begin position="517"/>
        <end position="532"/>
    </location>
</feature>
<feature type="repeat" description="RCC1" evidence="3">
    <location>
        <begin position="277"/>
        <end position="325"/>
    </location>
</feature>
<evidence type="ECO:0000256" key="3">
    <source>
        <dbReference type="PROSITE-ProRule" id="PRU00235"/>
    </source>
</evidence>
<feature type="domain" description="Ras-GEF" evidence="5">
    <location>
        <begin position="952"/>
        <end position="1174"/>
    </location>
</feature>
<dbReference type="GeneID" id="31357476"/>
<keyword evidence="9" id="KW-1185">Reference proteome</keyword>
<feature type="repeat" description="RCC1" evidence="3">
    <location>
        <begin position="1"/>
        <end position="54"/>
    </location>
</feature>
<evidence type="ECO:0000259" key="7">
    <source>
        <dbReference type="PROSITE" id="PS50212"/>
    </source>
</evidence>
<feature type="domain" description="DH" evidence="6">
    <location>
        <begin position="478"/>
        <end position="781"/>
    </location>
</feature>
<feature type="repeat" description="RCC1" evidence="3">
    <location>
        <begin position="378"/>
        <end position="436"/>
    </location>
</feature>
<reference evidence="8 9" key="1">
    <citation type="journal article" date="2011" name="Genome Res.">
        <title>Phylogeny-wide analysis of social amoeba genomes highlights ancient origins for complex intercellular communication.</title>
        <authorList>
            <person name="Heidel A.J."/>
            <person name="Lawal H.M."/>
            <person name="Felder M."/>
            <person name="Schilde C."/>
            <person name="Helps N.R."/>
            <person name="Tunggal B."/>
            <person name="Rivero F."/>
            <person name="John U."/>
            <person name="Schleicher M."/>
            <person name="Eichinger L."/>
            <person name="Platzer M."/>
            <person name="Noegel A.A."/>
            <person name="Schaap P."/>
            <person name="Gloeckner G."/>
        </authorList>
    </citation>
    <scope>NUCLEOTIDE SEQUENCE [LARGE SCALE GENOMIC DNA]</scope>
    <source>
        <strain evidence="9">ATCC 26659 / Pp 5 / PN500</strain>
    </source>
</reference>
<feature type="compositionally biased region" description="Low complexity" evidence="4">
    <location>
        <begin position="146"/>
        <end position="156"/>
    </location>
</feature>
<feature type="repeat" description="RCC1" evidence="3">
    <location>
        <begin position="326"/>
        <end position="377"/>
    </location>
</feature>
<dbReference type="SUPFAM" id="SSF48366">
    <property type="entry name" value="Ras GEF"/>
    <property type="match status" value="1"/>
</dbReference>
<evidence type="ECO:0000256" key="1">
    <source>
        <dbReference type="ARBA" id="ARBA00022658"/>
    </source>
</evidence>
<dbReference type="InterPro" id="IPR000408">
    <property type="entry name" value="Reg_chr_condens"/>
</dbReference>
<dbReference type="PROSITE" id="PS50009">
    <property type="entry name" value="RASGEF_CAT"/>
    <property type="match status" value="1"/>
</dbReference>
<dbReference type="Pfam" id="PF00617">
    <property type="entry name" value="RasGEF"/>
    <property type="match status" value="1"/>
</dbReference>
<feature type="compositionally biased region" description="Polar residues" evidence="4">
    <location>
        <begin position="536"/>
        <end position="550"/>
    </location>
</feature>
<dbReference type="SMART" id="SM00325">
    <property type="entry name" value="RhoGEF"/>
    <property type="match status" value="1"/>
</dbReference>
<dbReference type="STRING" id="670386.D3B0Y3"/>
<feature type="region of interest" description="Disordered" evidence="4">
    <location>
        <begin position="113"/>
        <end position="166"/>
    </location>
</feature>